<keyword evidence="3" id="KW-0479">Metal-binding</keyword>
<reference evidence="7 8" key="1">
    <citation type="submission" date="2018-06" db="EMBL/GenBank/DDBJ databases">
        <authorList>
            <consortium name="Pathogen Informatics"/>
            <person name="Doyle S."/>
        </authorList>
    </citation>
    <scope>NUCLEOTIDE SEQUENCE [LARGE SCALE GENOMIC DNA]</scope>
    <source>
        <strain evidence="7 8">NCTC12020</strain>
    </source>
</reference>
<gene>
    <name evidence="7" type="primary">hyuA</name>
    <name evidence="7" type="ORF">NCTC12020_01668</name>
</gene>
<dbReference type="NCBIfam" id="TIGR02033">
    <property type="entry name" value="D-hydantoinase"/>
    <property type="match status" value="1"/>
</dbReference>
<name>A0A380NM37_9FIRM</name>
<keyword evidence="4 7" id="KW-0378">Hydrolase</keyword>
<organism evidence="7 8">
    <name type="scientific">Veillonella criceti</name>
    <dbReference type="NCBI Taxonomy" id="103891"/>
    <lineage>
        <taxon>Bacteria</taxon>
        <taxon>Bacillati</taxon>
        <taxon>Bacillota</taxon>
        <taxon>Negativicutes</taxon>
        <taxon>Veillonellales</taxon>
        <taxon>Veillonellaceae</taxon>
        <taxon>Veillonella</taxon>
    </lineage>
</organism>
<evidence type="ECO:0000313" key="8">
    <source>
        <dbReference type="Proteomes" id="UP000255367"/>
    </source>
</evidence>
<dbReference type="GO" id="GO:0046872">
    <property type="term" value="F:metal ion binding"/>
    <property type="evidence" value="ECO:0007669"/>
    <property type="project" value="UniProtKB-KW"/>
</dbReference>
<feature type="modified residue" description="N6-carboxylysine" evidence="5">
    <location>
        <position position="156"/>
    </location>
</feature>
<dbReference type="InterPro" id="IPR006680">
    <property type="entry name" value="Amidohydro-rel"/>
</dbReference>
<dbReference type="EMBL" id="UHIO01000001">
    <property type="protein sequence ID" value="SUP44453.1"/>
    <property type="molecule type" value="Genomic_DNA"/>
</dbReference>
<dbReference type="PANTHER" id="PTHR11647">
    <property type="entry name" value="HYDRANTOINASE/DIHYDROPYRIMIDINASE FAMILY MEMBER"/>
    <property type="match status" value="1"/>
</dbReference>
<dbReference type="GO" id="GO:0005829">
    <property type="term" value="C:cytosol"/>
    <property type="evidence" value="ECO:0007669"/>
    <property type="project" value="TreeGrafter"/>
</dbReference>
<dbReference type="EC" id="3.5.2.-" evidence="7"/>
<dbReference type="Gene3D" id="3.20.20.140">
    <property type="entry name" value="Metal-dependent hydrolases"/>
    <property type="match status" value="1"/>
</dbReference>
<dbReference type="Gene3D" id="2.30.40.10">
    <property type="entry name" value="Urease, subunit C, domain 1"/>
    <property type="match status" value="1"/>
</dbReference>
<dbReference type="FunFam" id="3.20.20.140:FF:000174">
    <property type="entry name" value="Dihydropyrimidinase-related protein 2"/>
    <property type="match status" value="1"/>
</dbReference>
<dbReference type="InterPro" id="IPR050378">
    <property type="entry name" value="Metallo-dep_Hydrolases_sf"/>
</dbReference>
<evidence type="ECO:0000313" key="7">
    <source>
        <dbReference type="EMBL" id="SUP44453.1"/>
    </source>
</evidence>
<protein>
    <submittedName>
        <fullName evidence="7">D-phenylhydantoinase</fullName>
        <ecNumber evidence="7">3.5.2.-</ecNumber>
    </submittedName>
</protein>
<evidence type="ECO:0000256" key="2">
    <source>
        <dbReference type="ARBA" id="ARBA00008829"/>
    </source>
</evidence>
<sequence length="462" mass="50867">MNYLIENGLICTATRHFKGDIIISKTIISAITEPLKGRQLVDDSYEIIDATDHYVVPGGIDPHTHFDLQQSPLHRSCDDFYHGGLAAACGGTTTIIDHMAFGPKGCTLHHQFDIYKKLAQSCPIDYSFHGVFQHIDEQILTEANELITLEGFPSFKAYTTYSAPMHDAELLAILEQMKTSHGLLTIHAENDVITTSLRRRLSKNELTPASQATTRPNVAESISVANVLGLAKTAGDAPIYIVHLSAKESLREVMLARETNQQNIFIETCPQYLFLTDSKFSDGGPLEGIKYMLAPPLRKQADQAALWQGLQTGAIQVVATDHCPFTVEEKQAYVNDFRHCPGGISGVEERMPLLFSEGVLTGKLTPEQFVQVTATNAATIFGLPRKGDIQIGYDADIVLFNPKESRTFTANTLHTTCGYSAYEGMSVNVTVAKVFLRGQLIAENNTFCGEAGYGQLVHRKRI</sequence>
<dbReference type="OrthoDB" id="9765462at2"/>
<dbReference type="SUPFAM" id="SSF51338">
    <property type="entry name" value="Composite domain of metallo-dependent hydrolases"/>
    <property type="match status" value="2"/>
</dbReference>
<comment type="PTM">
    <text evidence="5">Carbamylation allows a single lysine to coordinate two divalent metal cations.</text>
</comment>
<dbReference type="GO" id="GO:0016812">
    <property type="term" value="F:hydrolase activity, acting on carbon-nitrogen (but not peptide) bonds, in cyclic amides"/>
    <property type="evidence" value="ECO:0007669"/>
    <property type="project" value="TreeGrafter"/>
</dbReference>
<dbReference type="InterPro" id="IPR011778">
    <property type="entry name" value="Hydantoinase/dihydroPyrase"/>
</dbReference>
<evidence type="ECO:0000256" key="4">
    <source>
        <dbReference type="ARBA" id="ARBA00022801"/>
    </source>
</evidence>
<feature type="domain" description="Amidohydrolase-related" evidence="6">
    <location>
        <begin position="54"/>
        <end position="440"/>
    </location>
</feature>
<evidence type="ECO:0000256" key="5">
    <source>
        <dbReference type="PIRSR" id="PIRSR611778-50"/>
    </source>
</evidence>
<dbReference type="RefSeq" id="WP_115310774.1">
    <property type="nucleotide sequence ID" value="NZ_UHIO01000001.1"/>
</dbReference>
<dbReference type="SUPFAM" id="SSF51556">
    <property type="entry name" value="Metallo-dependent hydrolases"/>
    <property type="match status" value="1"/>
</dbReference>
<evidence type="ECO:0000256" key="3">
    <source>
        <dbReference type="ARBA" id="ARBA00022723"/>
    </source>
</evidence>
<evidence type="ECO:0000256" key="1">
    <source>
        <dbReference type="ARBA" id="ARBA00001947"/>
    </source>
</evidence>
<accession>A0A380NM37</accession>
<dbReference type="Proteomes" id="UP000255367">
    <property type="component" value="Unassembled WGS sequence"/>
</dbReference>
<evidence type="ECO:0000259" key="6">
    <source>
        <dbReference type="Pfam" id="PF01979"/>
    </source>
</evidence>
<dbReference type="AlphaFoldDB" id="A0A380NM37"/>
<dbReference type="InterPro" id="IPR011059">
    <property type="entry name" value="Metal-dep_hydrolase_composite"/>
</dbReference>
<comment type="similarity">
    <text evidence="2">Belongs to the metallo-dependent hydrolases superfamily. Hydantoinase/dihydropyrimidinase family.</text>
</comment>
<keyword evidence="8" id="KW-1185">Reference proteome</keyword>
<comment type="cofactor">
    <cofactor evidence="1">
        <name>Zn(2+)</name>
        <dbReference type="ChEBI" id="CHEBI:29105"/>
    </cofactor>
</comment>
<dbReference type="PANTHER" id="PTHR11647:SF1">
    <property type="entry name" value="COLLAPSIN RESPONSE MEDIATOR PROTEIN"/>
    <property type="match status" value="1"/>
</dbReference>
<proteinExistence type="inferred from homology"/>
<dbReference type="Pfam" id="PF01979">
    <property type="entry name" value="Amidohydro_1"/>
    <property type="match status" value="1"/>
</dbReference>
<dbReference type="InterPro" id="IPR032466">
    <property type="entry name" value="Metal_Hydrolase"/>
</dbReference>